<proteinExistence type="predicted"/>
<gene>
    <name evidence="4" type="ORF">PDEL0327_LOCUS785</name>
</gene>
<sequence length="316" mass="35265">MKFQTAALLLLAASIEGFSPVANSARSSALKAEGLNVDLPSIESQIAYQPGAADTDFARKFGGPKYVNADVRTVGEAFSAFTDEYGYSINALYKNMMNDIVGTVHLITVNARFVRDPVWSLGILSTLELLLKNYPEEGMYEEISSALFKSCNLDEAAIRADAAALSEWVEGKTKEDIEAILKDADDSILGTTVKSIKDDEFWMYSKFFGVGLLQIMEKTGVEMDKDDVYPVMENWMSTQLGRSHLTACSDSDLFFRVKDKLEMMETMMKEIEIREKKRMAERLEEKAEAALRAAEREEKMQDEIKKEAETIGAGSE</sequence>
<organism evidence="4">
    <name type="scientific">Pseudo-nitzschia delicatissima</name>
    <dbReference type="NCBI Taxonomy" id="44447"/>
    <lineage>
        <taxon>Eukaryota</taxon>
        <taxon>Sar</taxon>
        <taxon>Stramenopiles</taxon>
        <taxon>Ochrophyta</taxon>
        <taxon>Bacillariophyta</taxon>
        <taxon>Bacillariophyceae</taxon>
        <taxon>Bacillariophycidae</taxon>
        <taxon>Bacillariales</taxon>
        <taxon>Bacillariaceae</taxon>
        <taxon>Pseudo-nitzschia</taxon>
    </lineage>
</organism>
<protein>
    <submittedName>
        <fullName evidence="4">Uncharacterized protein</fullName>
    </submittedName>
</protein>
<reference evidence="4" key="1">
    <citation type="submission" date="2021-01" db="EMBL/GenBank/DDBJ databases">
        <authorList>
            <person name="Corre E."/>
            <person name="Pelletier E."/>
            <person name="Niang G."/>
            <person name="Scheremetjew M."/>
            <person name="Finn R."/>
            <person name="Kale V."/>
            <person name="Holt S."/>
            <person name="Cochrane G."/>
            <person name="Meng A."/>
            <person name="Brown T."/>
            <person name="Cohen L."/>
        </authorList>
    </citation>
    <scope>NUCLEOTIDE SEQUENCE</scope>
    <source>
        <strain evidence="4">B596</strain>
    </source>
</reference>
<feature type="signal peptide" evidence="3">
    <location>
        <begin position="1"/>
        <end position="17"/>
    </location>
</feature>
<dbReference type="AlphaFoldDB" id="A0A7S0XLN3"/>
<feature type="chain" id="PRO_5031513062" evidence="3">
    <location>
        <begin position="18"/>
        <end position="316"/>
    </location>
</feature>
<feature type="region of interest" description="Disordered" evidence="2">
    <location>
        <begin position="294"/>
        <end position="316"/>
    </location>
</feature>
<dbReference type="GO" id="GO:0010207">
    <property type="term" value="P:photosystem II assembly"/>
    <property type="evidence" value="ECO:0007669"/>
    <property type="project" value="InterPro"/>
</dbReference>
<dbReference type="PANTHER" id="PTHR34793">
    <property type="entry name" value="PROTEIN THYLAKOID FORMATION 1, CHLOROPLASTIC"/>
    <property type="match status" value="1"/>
</dbReference>
<name>A0A7S0XLN3_9STRA</name>
<evidence type="ECO:0000313" key="4">
    <source>
        <dbReference type="EMBL" id="CAD8729292.1"/>
    </source>
</evidence>
<keyword evidence="3" id="KW-0732">Signal</keyword>
<evidence type="ECO:0000256" key="3">
    <source>
        <dbReference type="SAM" id="SignalP"/>
    </source>
</evidence>
<dbReference type="PANTHER" id="PTHR34793:SF1">
    <property type="entry name" value="PROTEIN THYLAKOID FORMATION 1, CHLOROPLASTIC"/>
    <property type="match status" value="1"/>
</dbReference>
<keyword evidence="1" id="KW-0175">Coiled coil</keyword>
<dbReference type="InterPro" id="IPR017499">
    <property type="entry name" value="Thf1"/>
</dbReference>
<dbReference type="EMBL" id="HBFG01001028">
    <property type="protein sequence ID" value="CAD8729292.1"/>
    <property type="molecule type" value="Transcribed_RNA"/>
</dbReference>
<accession>A0A7S0XLN3</accession>
<evidence type="ECO:0000256" key="1">
    <source>
        <dbReference type="ARBA" id="ARBA00023054"/>
    </source>
</evidence>
<dbReference type="Pfam" id="PF11264">
    <property type="entry name" value="ThylakoidFormat"/>
    <property type="match status" value="1"/>
</dbReference>
<evidence type="ECO:0000256" key="2">
    <source>
        <dbReference type="SAM" id="MobiDB-lite"/>
    </source>
</evidence>
<feature type="compositionally biased region" description="Basic and acidic residues" evidence="2">
    <location>
        <begin position="294"/>
        <end position="309"/>
    </location>
</feature>